<proteinExistence type="inferred from homology"/>
<keyword evidence="7 12" id="KW-0067">ATP-binding</keyword>
<dbReference type="Proteomes" id="UP000661691">
    <property type="component" value="Unassembled WGS sequence"/>
</dbReference>
<keyword evidence="6" id="KW-0547">Nucleotide-binding</keyword>
<dbReference type="PROSITE" id="PS50893">
    <property type="entry name" value="ABC_TRANSPORTER_2"/>
    <property type="match status" value="2"/>
</dbReference>
<comment type="caution">
    <text evidence="12">The sequence shown here is derived from an EMBL/GenBank/DDBJ whole genome shotgun (WGS) entry which is preliminary data.</text>
</comment>
<comment type="subcellular location">
    <subcellularLocation>
        <location evidence="1">Cell membrane</location>
        <topology evidence="1">Peripheral membrane protein</topology>
    </subcellularLocation>
</comment>
<dbReference type="AlphaFoldDB" id="A0A926RTE2"/>
<keyword evidence="8" id="KW-1278">Translocase</keyword>
<keyword evidence="3" id="KW-0813">Transport</keyword>
<dbReference type="GO" id="GO:0043190">
    <property type="term" value="C:ATP-binding cassette (ABC) transporter complex"/>
    <property type="evidence" value="ECO:0007669"/>
    <property type="project" value="TreeGrafter"/>
</dbReference>
<feature type="domain" description="ABC transporter" evidence="11">
    <location>
        <begin position="298"/>
        <end position="514"/>
    </location>
</feature>
<accession>A0A926RTE2</accession>
<comment type="similarity">
    <text evidence="2">Belongs to the ABC transporter superfamily.</text>
</comment>
<keyword evidence="4" id="KW-1003">Cell membrane</keyword>
<dbReference type="Pfam" id="PF00005">
    <property type="entry name" value="ABC_tran"/>
    <property type="match status" value="2"/>
</dbReference>
<evidence type="ECO:0000313" key="13">
    <source>
        <dbReference type="Proteomes" id="UP000661691"/>
    </source>
</evidence>
<dbReference type="GO" id="GO:0042626">
    <property type="term" value="F:ATPase-coupled transmembrane transporter activity"/>
    <property type="evidence" value="ECO:0007669"/>
    <property type="project" value="TreeGrafter"/>
</dbReference>
<dbReference type="SUPFAM" id="SSF52540">
    <property type="entry name" value="P-loop containing nucleoside triphosphate hydrolases"/>
    <property type="match status" value="2"/>
</dbReference>
<evidence type="ECO:0000256" key="9">
    <source>
        <dbReference type="ARBA" id="ARBA00023136"/>
    </source>
</evidence>
<dbReference type="InterPro" id="IPR017871">
    <property type="entry name" value="ABC_transporter-like_CS"/>
</dbReference>
<dbReference type="InterPro" id="IPR003439">
    <property type="entry name" value="ABC_transporter-like_ATP-bd"/>
</dbReference>
<evidence type="ECO:0000256" key="7">
    <source>
        <dbReference type="ARBA" id="ARBA00022840"/>
    </source>
</evidence>
<reference evidence="12" key="1">
    <citation type="submission" date="2020-09" db="EMBL/GenBank/DDBJ databases">
        <title>A novel bacterium of genus Hazenella, isolated from South China Sea.</title>
        <authorList>
            <person name="Huang H."/>
            <person name="Mo K."/>
            <person name="Hu Y."/>
        </authorList>
    </citation>
    <scope>NUCLEOTIDE SEQUENCE</scope>
    <source>
        <strain evidence="12">IB182357</strain>
    </source>
</reference>
<dbReference type="PROSITE" id="PS00211">
    <property type="entry name" value="ABC_TRANSPORTER_1"/>
    <property type="match status" value="2"/>
</dbReference>
<dbReference type="EMBL" id="JACXAH010000002">
    <property type="protein sequence ID" value="MBD1371237.1"/>
    <property type="molecule type" value="Genomic_DNA"/>
</dbReference>
<dbReference type="CDD" id="cd03225">
    <property type="entry name" value="ABC_cobalt_CbiO_domain1"/>
    <property type="match status" value="2"/>
</dbReference>
<organism evidence="12 13">
    <name type="scientific">Polycladospora coralii</name>
    <dbReference type="NCBI Taxonomy" id="2771432"/>
    <lineage>
        <taxon>Bacteria</taxon>
        <taxon>Bacillati</taxon>
        <taxon>Bacillota</taxon>
        <taxon>Bacilli</taxon>
        <taxon>Bacillales</taxon>
        <taxon>Thermoactinomycetaceae</taxon>
        <taxon>Polycladospora</taxon>
    </lineage>
</organism>
<dbReference type="InterPro" id="IPR027417">
    <property type="entry name" value="P-loop_NTPase"/>
</dbReference>
<dbReference type="PANTHER" id="PTHR43553:SF23">
    <property type="entry name" value="ABC TRANSPORTER ATP-BINDING COMPONENT"/>
    <property type="match status" value="1"/>
</dbReference>
<feature type="domain" description="ABC transporter" evidence="11">
    <location>
        <begin position="4"/>
        <end position="242"/>
    </location>
</feature>
<evidence type="ECO:0000256" key="2">
    <source>
        <dbReference type="ARBA" id="ARBA00005417"/>
    </source>
</evidence>
<dbReference type="PANTHER" id="PTHR43553">
    <property type="entry name" value="HEAVY METAL TRANSPORTER"/>
    <property type="match status" value="1"/>
</dbReference>
<keyword evidence="13" id="KW-1185">Reference proteome</keyword>
<evidence type="ECO:0000256" key="10">
    <source>
        <dbReference type="ARBA" id="ARBA00025157"/>
    </source>
</evidence>
<name>A0A926RTE2_9BACL</name>
<gene>
    <name evidence="12" type="ORF">IC620_02550</name>
</gene>
<evidence type="ECO:0000259" key="11">
    <source>
        <dbReference type="PROSITE" id="PS50893"/>
    </source>
</evidence>
<evidence type="ECO:0000256" key="6">
    <source>
        <dbReference type="ARBA" id="ARBA00022741"/>
    </source>
</evidence>
<sequence>MTTLACKHVGFTYAGEEAAVLKDVSFSIDEGEFVLLCGASGMGKTTLLRLIKRELCPAGQLAGTVFYGDKPLIDLPAAQAAAEIGMVFQHPDHQIVMDGCLQELAFGMENLGFSNHVMKRRIAETTAFLGIESWLSQDVQTLSGGQKQLLNLAAVLALRPKLLLLDEPTGMLDPIHARQFLDALKRINQDTEMTMIITEHRLEDVYPIASRVLILDQGSIGFDGSPIDSIQWMNAAGTTHRDWVPTVPAYALQLDPQLKSPPLTVNQGRRWLRKQINQLKEAPIELATAKAQVSKPFISIKRVHFGYHPEKGVFHHLHFQVSQFECVAIFGGNGSGKSTLLRIMAKLLKPKRGYVRYDKKRLQIGYIPQNPEAFFMHETVRDQIQAAVGSDEALLNDLVADFDLKQLYDRHPHDLSGGEMQKVALVTVLLQQPDVLLLDEPTKGVDPHTKKKMAKWMQYFIQKGRAIVCATHDIEFAAIVSTRCGLLFDRELVVSESPDVFFADNHYYTTVFARLTQGHDLNSAQLLKLKEMNHL</sequence>
<evidence type="ECO:0000256" key="4">
    <source>
        <dbReference type="ARBA" id="ARBA00022475"/>
    </source>
</evidence>
<evidence type="ECO:0000256" key="1">
    <source>
        <dbReference type="ARBA" id="ARBA00004202"/>
    </source>
</evidence>
<dbReference type="Gene3D" id="3.40.50.300">
    <property type="entry name" value="P-loop containing nucleotide triphosphate hydrolases"/>
    <property type="match status" value="2"/>
</dbReference>
<dbReference type="RefSeq" id="WP_191141430.1">
    <property type="nucleotide sequence ID" value="NZ_JACXAH010000002.1"/>
</dbReference>
<dbReference type="InterPro" id="IPR003593">
    <property type="entry name" value="AAA+_ATPase"/>
</dbReference>
<keyword evidence="5" id="KW-0677">Repeat</keyword>
<dbReference type="SMART" id="SM00382">
    <property type="entry name" value="AAA"/>
    <property type="match status" value="2"/>
</dbReference>
<comment type="function">
    <text evidence="10">Probably part of an ABC transporter complex. Responsible for energy coupling to the transport system.</text>
</comment>
<dbReference type="InterPro" id="IPR050095">
    <property type="entry name" value="ECF_ABC_transporter_ATP-bd"/>
</dbReference>
<evidence type="ECO:0000256" key="3">
    <source>
        <dbReference type="ARBA" id="ARBA00022448"/>
    </source>
</evidence>
<dbReference type="InterPro" id="IPR015856">
    <property type="entry name" value="ABC_transpr_CbiO/EcfA_su"/>
</dbReference>
<keyword evidence="9" id="KW-0472">Membrane</keyword>
<evidence type="ECO:0000256" key="8">
    <source>
        <dbReference type="ARBA" id="ARBA00022967"/>
    </source>
</evidence>
<dbReference type="GO" id="GO:0005524">
    <property type="term" value="F:ATP binding"/>
    <property type="evidence" value="ECO:0007669"/>
    <property type="project" value="UniProtKB-KW"/>
</dbReference>
<protein>
    <submittedName>
        <fullName evidence="12">ATP-binding cassette domain-containing protein</fullName>
    </submittedName>
</protein>
<dbReference type="GO" id="GO:0016887">
    <property type="term" value="F:ATP hydrolysis activity"/>
    <property type="evidence" value="ECO:0007669"/>
    <property type="project" value="InterPro"/>
</dbReference>
<evidence type="ECO:0000256" key="5">
    <source>
        <dbReference type="ARBA" id="ARBA00022737"/>
    </source>
</evidence>
<evidence type="ECO:0000313" key="12">
    <source>
        <dbReference type="EMBL" id="MBD1371237.1"/>
    </source>
</evidence>